<organism evidence="5 6">
    <name type="scientific">Helicobacter suis</name>
    <dbReference type="NCBI Taxonomy" id="104628"/>
    <lineage>
        <taxon>Bacteria</taxon>
        <taxon>Pseudomonadati</taxon>
        <taxon>Campylobacterota</taxon>
        <taxon>Epsilonproteobacteria</taxon>
        <taxon>Campylobacterales</taxon>
        <taxon>Helicobacteraceae</taxon>
        <taxon>Helicobacter</taxon>
    </lineage>
</organism>
<evidence type="ECO:0000256" key="2">
    <source>
        <dbReference type="ARBA" id="ARBA00022692"/>
    </source>
</evidence>
<sequence>MNTPLQTIKQSWKDFLSWKMLALNLGPVVLGLLFWGILLFYFGGNLVRILEGFLPTSWYQYAHTSGLLPALFLLAFKLFAYVLLVLLVLVLSLVGNLFISLFYTPLVITSLHKRYYSDLALENFGDLSRNIQHFLKQLAYLCLFLVVCIPLYFIPFIGVFISLIPHYFFFKNTLLFDVGSSIYNEQTYQKILIDYKVINHKIAIAAYLFSLIPVFNFFATLLQTIILARHFLEIKAHKV</sequence>
<evidence type="ECO:0000256" key="4">
    <source>
        <dbReference type="ARBA" id="ARBA00023136"/>
    </source>
</evidence>
<comment type="subcellular location">
    <subcellularLocation>
        <location evidence="1">Membrane</location>
        <topology evidence="1">Multi-pass membrane protein</topology>
    </subcellularLocation>
</comment>
<keyword evidence="4" id="KW-0472">Membrane</keyword>
<gene>
    <name evidence="5" type="ORF">SNTW_13440</name>
</gene>
<evidence type="ECO:0000313" key="5">
    <source>
        <dbReference type="EMBL" id="BCD70699.1"/>
    </source>
</evidence>
<dbReference type="Proteomes" id="UP000317935">
    <property type="component" value="Chromosome"/>
</dbReference>
<reference evidence="5 6" key="1">
    <citation type="submission" date="2019-06" db="EMBL/GenBank/DDBJ databases">
        <title>Complete genome sequence of Helicobacter suis SNTW101c.</title>
        <authorList>
            <person name="Rimbara E."/>
            <person name="Suzuki M."/>
            <person name="Matsui H."/>
            <person name="Nakamura M."/>
            <person name="Mori S."/>
            <person name="Shibayama K."/>
        </authorList>
    </citation>
    <scope>NUCLEOTIDE SEQUENCE [LARGE SCALE GENOMIC DNA]</scope>
    <source>
        <strain evidence="5 6">SNTW101c</strain>
    </source>
</reference>
<dbReference type="OrthoDB" id="5329536at2"/>
<accession>A0A6J4CZ07</accession>
<name>A0A6J4CZ07_9HELI</name>
<dbReference type="RefSeq" id="WP_006564474.1">
    <property type="nucleotide sequence ID" value="NZ_AP019774.1"/>
</dbReference>
<dbReference type="GeneID" id="56929045"/>
<dbReference type="EMBL" id="AP019774">
    <property type="protein sequence ID" value="BCD70699.1"/>
    <property type="molecule type" value="Genomic_DNA"/>
</dbReference>
<evidence type="ECO:0000256" key="3">
    <source>
        <dbReference type="ARBA" id="ARBA00022989"/>
    </source>
</evidence>
<dbReference type="Pfam" id="PF07264">
    <property type="entry name" value="EI24"/>
    <property type="match status" value="1"/>
</dbReference>
<keyword evidence="3" id="KW-1133">Transmembrane helix</keyword>
<proteinExistence type="predicted"/>
<evidence type="ECO:0000313" key="6">
    <source>
        <dbReference type="Proteomes" id="UP000317935"/>
    </source>
</evidence>
<protein>
    <submittedName>
        <fullName evidence="5">Sulfate Transporter CysZ</fullName>
    </submittedName>
</protein>
<dbReference type="AlphaFoldDB" id="A0A6J4CZ07"/>
<dbReference type="InterPro" id="IPR059112">
    <property type="entry name" value="CysZ/EI24"/>
</dbReference>
<evidence type="ECO:0000256" key="1">
    <source>
        <dbReference type="ARBA" id="ARBA00004141"/>
    </source>
</evidence>
<keyword evidence="2" id="KW-0812">Transmembrane</keyword>